<evidence type="ECO:0000313" key="3">
    <source>
        <dbReference type="EMBL" id="KAE9300045.1"/>
    </source>
</evidence>
<evidence type="ECO:0000313" key="2">
    <source>
        <dbReference type="EMBL" id="KAE8989681.1"/>
    </source>
</evidence>
<dbReference type="Proteomes" id="UP000435112">
    <property type="component" value="Unassembled WGS sequence"/>
</dbReference>
<evidence type="ECO:0000313" key="5">
    <source>
        <dbReference type="Proteomes" id="UP000434957"/>
    </source>
</evidence>
<dbReference type="Proteomes" id="UP000434957">
    <property type="component" value="Unassembled WGS sequence"/>
</dbReference>
<sequence>MKGLERIQQMIFFFSWKRQAVQRRLHRVQERLACSLFTCHPVAASLLMDVRDVCAEIEREAEREYTQEDTSYTLERLAHLHRERVRAARAAITKKIYSLCVTIDSATQSISRYKDGEGCSYAMTEHEAFSKSLRLSSLRERMFTFLRLVDCHVAEAIYQHVTIVSSNMWSTIDITCWWWTQCWKRGTKCAFVSV</sequence>
<proteinExistence type="predicted"/>
<gene>
    <name evidence="2" type="ORF">PR001_g21711</name>
    <name evidence="1" type="ORF">PR002_g22368</name>
    <name evidence="3" type="ORF">PR003_g22842</name>
</gene>
<evidence type="ECO:0000313" key="4">
    <source>
        <dbReference type="Proteomes" id="UP000429607"/>
    </source>
</evidence>
<keyword evidence="5" id="KW-1185">Reference proteome</keyword>
<organism evidence="2 4">
    <name type="scientific">Phytophthora rubi</name>
    <dbReference type="NCBI Taxonomy" id="129364"/>
    <lineage>
        <taxon>Eukaryota</taxon>
        <taxon>Sar</taxon>
        <taxon>Stramenopiles</taxon>
        <taxon>Oomycota</taxon>
        <taxon>Peronosporomycetes</taxon>
        <taxon>Peronosporales</taxon>
        <taxon>Peronosporaceae</taxon>
        <taxon>Phytophthora</taxon>
    </lineage>
</organism>
<evidence type="ECO:0000313" key="1">
    <source>
        <dbReference type="EMBL" id="KAE8986388.1"/>
    </source>
</evidence>
<dbReference type="EMBL" id="QXFT01002326">
    <property type="protein sequence ID" value="KAE9300045.1"/>
    <property type="molecule type" value="Genomic_DNA"/>
</dbReference>
<dbReference type="Proteomes" id="UP000429607">
    <property type="component" value="Unassembled WGS sequence"/>
</dbReference>
<name>A0A6A3J5K9_9STRA</name>
<evidence type="ECO:0000313" key="6">
    <source>
        <dbReference type="Proteomes" id="UP000435112"/>
    </source>
</evidence>
<comment type="caution">
    <text evidence="2">The sequence shown here is derived from an EMBL/GenBank/DDBJ whole genome shotgun (WGS) entry which is preliminary data.</text>
</comment>
<dbReference type="EMBL" id="QXFU01002386">
    <property type="protein sequence ID" value="KAE8986388.1"/>
    <property type="molecule type" value="Genomic_DNA"/>
</dbReference>
<accession>A0A6A3J5K9</accession>
<dbReference type="EMBL" id="QXFV01002307">
    <property type="protein sequence ID" value="KAE8989681.1"/>
    <property type="molecule type" value="Genomic_DNA"/>
</dbReference>
<dbReference type="AlphaFoldDB" id="A0A6A3J5K9"/>
<protein>
    <submittedName>
        <fullName evidence="2">Uncharacterized protein</fullName>
    </submittedName>
</protein>
<dbReference type="OrthoDB" id="128380at2759"/>
<reference evidence="4 6" key="1">
    <citation type="submission" date="2018-09" db="EMBL/GenBank/DDBJ databases">
        <title>Genomic investigation of the strawberry pathogen Phytophthora fragariae indicates pathogenicity is determined by transcriptional variation in three key races.</title>
        <authorList>
            <person name="Adams T.M."/>
            <person name="Armitage A.D."/>
            <person name="Sobczyk M.K."/>
            <person name="Bates H.J."/>
            <person name="Dunwell J.M."/>
            <person name="Nellist C.F."/>
            <person name="Harrison R.J."/>
        </authorList>
    </citation>
    <scope>NUCLEOTIDE SEQUENCE [LARGE SCALE GENOMIC DNA]</scope>
    <source>
        <strain evidence="2 4">SCRP249</strain>
        <strain evidence="1 6">SCRP324</strain>
        <strain evidence="3 5">SCRP333</strain>
    </source>
</reference>